<reference evidence="1 2" key="1">
    <citation type="submission" date="2023-04" db="EMBL/GenBank/DDBJ databases">
        <title>Luteimonas endophyticus RD2P54.</title>
        <authorList>
            <person name="Sun J.-Q."/>
        </authorList>
    </citation>
    <scope>NUCLEOTIDE SEQUENCE [LARGE SCALE GENOMIC DNA]</scope>
    <source>
        <strain evidence="1 2">RD2P54</strain>
    </source>
</reference>
<protein>
    <recommendedName>
        <fullName evidence="3">CopG family transcriptional regulator</fullName>
    </recommendedName>
</protein>
<comment type="caution">
    <text evidence="1">The sequence shown here is derived from an EMBL/GenBank/DDBJ whole genome shotgun (WGS) entry which is preliminary data.</text>
</comment>
<dbReference type="Proteomes" id="UP001156940">
    <property type="component" value="Unassembled WGS sequence"/>
</dbReference>
<evidence type="ECO:0000313" key="2">
    <source>
        <dbReference type="Proteomes" id="UP001156940"/>
    </source>
</evidence>
<dbReference type="EMBL" id="JARXRM010000026">
    <property type="protein sequence ID" value="MDH5822735.1"/>
    <property type="molecule type" value="Genomic_DNA"/>
</dbReference>
<evidence type="ECO:0000313" key="1">
    <source>
        <dbReference type="EMBL" id="MDH5822735.1"/>
    </source>
</evidence>
<evidence type="ECO:0008006" key="3">
    <source>
        <dbReference type="Google" id="ProtNLM"/>
    </source>
</evidence>
<gene>
    <name evidence="1" type="ORF">QFW77_06965</name>
</gene>
<accession>A0ABT6J7C9</accession>
<dbReference type="RefSeq" id="WP_280573722.1">
    <property type="nucleotide sequence ID" value="NZ_JARXRM010000026.1"/>
</dbReference>
<proteinExistence type="predicted"/>
<name>A0ABT6J7C9_9GAMM</name>
<keyword evidence="2" id="KW-1185">Reference proteome</keyword>
<sequence length="76" mass="8109">MSADGSLGRSIDACDQVDSPVLAEDHRTTLRRLEQQARQELAALTTDANHPAPLQACVDWDLALCPGEPPDTAAPD</sequence>
<organism evidence="1 2">
    <name type="scientific">Luteimonas endophytica</name>
    <dbReference type="NCBI Taxonomy" id="3042023"/>
    <lineage>
        <taxon>Bacteria</taxon>
        <taxon>Pseudomonadati</taxon>
        <taxon>Pseudomonadota</taxon>
        <taxon>Gammaproteobacteria</taxon>
        <taxon>Lysobacterales</taxon>
        <taxon>Lysobacteraceae</taxon>
        <taxon>Luteimonas</taxon>
    </lineage>
</organism>